<dbReference type="Gene3D" id="3.30.710.10">
    <property type="entry name" value="Potassium Channel Kv1.1, Chain A"/>
    <property type="match status" value="1"/>
</dbReference>
<name>A0A3G5A3E9_9VIRU</name>
<gene>
    <name evidence="1" type="ORF">Harvfovirus57_6</name>
</gene>
<evidence type="ECO:0000313" key="1">
    <source>
        <dbReference type="EMBL" id="AYV81737.1"/>
    </source>
</evidence>
<dbReference type="EMBL" id="MK072299">
    <property type="protein sequence ID" value="AYV81737.1"/>
    <property type="molecule type" value="Genomic_DNA"/>
</dbReference>
<sequence length="311" mass="36974">MAQIKKESNIAEEIIADEGEVKSKILRILNNNKGDITIKSKDGSITAFREILMETSEPLKIMLSDKFSEHREKTISFETYGSYAVKYFIYYIHGDIKKYPRSFNQTFDLLELCELYGLKNYTKETIENIVEYTNSENAIISLCLCEKYLRINDSSKKIIIKECQRRLFEDFHEMTKQYFIIKKELEKDRSLESKGNTVREKKDVPIDDDDDVSEEDRKIINYHERYNMLEKMIEEFFNKRISISLTEFNSDGTLLKIDNEQLKLYPILKKIFIKNESVYYIGKSNILYLQSTDDYIITKRTYEEIEFIFLE</sequence>
<dbReference type="SUPFAM" id="SSF54695">
    <property type="entry name" value="POZ domain"/>
    <property type="match status" value="1"/>
</dbReference>
<dbReference type="InterPro" id="IPR011333">
    <property type="entry name" value="SKP1/BTB/POZ_sf"/>
</dbReference>
<evidence type="ECO:0008006" key="2">
    <source>
        <dbReference type="Google" id="ProtNLM"/>
    </source>
</evidence>
<organism evidence="1">
    <name type="scientific">Harvfovirus sp</name>
    <dbReference type="NCBI Taxonomy" id="2487768"/>
    <lineage>
        <taxon>Viruses</taxon>
        <taxon>Varidnaviria</taxon>
        <taxon>Bamfordvirae</taxon>
        <taxon>Nucleocytoviricota</taxon>
        <taxon>Megaviricetes</taxon>
        <taxon>Imitervirales</taxon>
        <taxon>Mimiviridae</taxon>
        <taxon>Klosneuvirinae</taxon>
    </lineage>
</organism>
<proteinExistence type="predicted"/>
<reference evidence="1" key="1">
    <citation type="submission" date="2018-10" db="EMBL/GenBank/DDBJ databases">
        <title>Hidden diversity of soil giant viruses.</title>
        <authorList>
            <person name="Schulz F."/>
            <person name="Alteio L."/>
            <person name="Goudeau D."/>
            <person name="Ryan E.M."/>
            <person name="Malmstrom R.R."/>
            <person name="Blanchard J."/>
            <person name="Woyke T."/>
        </authorList>
    </citation>
    <scope>NUCLEOTIDE SEQUENCE</scope>
    <source>
        <strain evidence="1">HAV1</strain>
    </source>
</reference>
<protein>
    <recommendedName>
        <fullName evidence="2">BTB domain-containing protein</fullName>
    </recommendedName>
</protein>
<accession>A0A3G5A3E9</accession>